<dbReference type="InterPro" id="IPR002347">
    <property type="entry name" value="SDR_fam"/>
</dbReference>
<dbReference type="CDD" id="cd05233">
    <property type="entry name" value="SDR_c"/>
    <property type="match status" value="1"/>
</dbReference>
<keyword evidence="2" id="KW-0560">Oxidoreductase</keyword>
<evidence type="ECO:0000256" key="1">
    <source>
        <dbReference type="ARBA" id="ARBA00006484"/>
    </source>
</evidence>
<dbReference type="SUPFAM" id="SSF51735">
    <property type="entry name" value="NAD(P)-binding Rossmann-fold domains"/>
    <property type="match status" value="1"/>
</dbReference>
<dbReference type="PRINTS" id="PR00081">
    <property type="entry name" value="GDHRDH"/>
</dbReference>
<dbReference type="PROSITE" id="PS00061">
    <property type="entry name" value="ADH_SHORT"/>
    <property type="match status" value="1"/>
</dbReference>
<dbReference type="InterPro" id="IPR036291">
    <property type="entry name" value="NAD(P)-bd_dom_sf"/>
</dbReference>
<evidence type="ECO:0000313" key="4">
    <source>
        <dbReference type="EMBL" id="MEO3943331.1"/>
    </source>
</evidence>
<dbReference type="Gene3D" id="3.40.50.720">
    <property type="entry name" value="NAD(P)-binding Rossmann-like Domain"/>
    <property type="match status" value="1"/>
</dbReference>
<name>A0ABV0GXB1_PAENI</name>
<organism evidence="4 5">
    <name type="scientific">Paenarthrobacter nicotinovorans</name>
    <name type="common">Arthrobacter nicotinovorans</name>
    <dbReference type="NCBI Taxonomy" id="29320"/>
    <lineage>
        <taxon>Bacteria</taxon>
        <taxon>Bacillati</taxon>
        <taxon>Actinomycetota</taxon>
        <taxon>Actinomycetes</taxon>
        <taxon>Micrococcales</taxon>
        <taxon>Micrococcaceae</taxon>
        <taxon>Paenarthrobacter</taxon>
    </lineage>
</organism>
<reference evidence="4 5" key="1">
    <citation type="journal article" date="2024" name="Appl. Microbiol. Biotechnol.">
        <title>Biosynthetic gene clusters with biotechnological applications in novel Antarctic isolates from Actinomycetota.</title>
        <authorList>
            <person name="Bruna P."/>
            <person name="Nunez-Montero K."/>
            <person name="Contreras M.J."/>
            <person name="Leal K."/>
            <person name="Garcia M."/>
            <person name="Abanto M."/>
            <person name="Barrientos L."/>
        </authorList>
    </citation>
    <scope>NUCLEOTIDE SEQUENCE [LARGE SCALE GENOMIC DNA]</scope>
    <source>
        <strain evidence="4 5">Se16.17</strain>
    </source>
</reference>
<dbReference type="Proteomes" id="UP001448614">
    <property type="component" value="Unassembled WGS sequence"/>
</dbReference>
<dbReference type="PRINTS" id="PR00080">
    <property type="entry name" value="SDRFAMILY"/>
</dbReference>
<evidence type="ECO:0000256" key="2">
    <source>
        <dbReference type="ARBA" id="ARBA00023002"/>
    </source>
</evidence>
<dbReference type="EMBL" id="JBBMFV010000004">
    <property type="protein sequence ID" value="MEO3943331.1"/>
    <property type="molecule type" value="Genomic_DNA"/>
</dbReference>
<accession>A0ABV0GXB1</accession>
<sequence length="341" mass="35753">MTNRTKALTGSRPIREWLAHPAGGPLLRGMLKEAGQDESALKPIDHLALQQLVELGGGQFPQSLLDHLVREANGGIEPEADAEDIDDTLWQERITDGRFLGKTVIVTGAGSGIGRATASRIAREGGRVIAVDIAAARLEALAMAHPEAEVVTVQADITKEEDILRIVEAAGDRVYALANVAGIMDDMTPLHEVADEVWNRVFAVNVDGMFRLTRAVLPIMMAAGRGSVVNVASEAALRGNSAGLAYTASKHAVLGLTRSTAFMYAPQGIRVNAVAPGPVATGIEATFGSELGANRLGPFMQIIPPVAVASQLAASITFLLSEDGTNISGAVLPSDGAWSVQ</sequence>
<dbReference type="PANTHER" id="PTHR24321">
    <property type="entry name" value="DEHYDROGENASES, SHORT CHAIN"/>
    <property type="match status" value="1"/>
</dbReference>
<dbReference type="RefSeq" id="WP_035760625.1">
    <property type="nucleotide sequence ID" value="NZ_JBBMFV010000004.1"/>
</dbReference>
<dbReference type="Pfam" id="PF00106">
    <property type="entry name" value="adh_short"/>
    <property type="match status" value="1"/>
</dbReference>
<comment type="similarity">
    <text evidence="1 3">Belongs to the short-chain dehydrogenases/reductases (SDR) family.</text>
</comment>
<evidence type="ECO:0000313" key="5">
    <source>
        <dbReference type="Proteomes" id="UP001448614"/>
    </source>
</evidence>
<evidence type="ECO:0000256" key="3">
    <source>
        <dbReference type="RuleBase" id="RU000363"/>
    </source>
</evidence>
<dbReference type="InterPro" id="IPR020904">
    <property type="entry name" value="Sc_DH/Rdtase_CS"/>
</dbReference>
<protein>
    <submittedName>
        <fullName evidence="4">SDR family NAD(P)-dependent oxidoreductase</fullName>
    </submittedName>
</protein>
<proteinExistence type="inferred from homology"/>
<comment type="caution">
    <text evidence="4">The sequence shown here is derived from an EMBL/GenBank/DDBJ whole genome shotgun (WGS) entry which is preliminary data.</text>
</comment>
<gene>
    <name evidence="4" type="ORF">V3C41_19845</name>
</gene>
<dbReference type="PANTHER" id="PTHR24321:SF8">
    <property type="entry name" value="ESTRADIOL 17-BETA-DEHYDROGENASE 8-RELATED"/>
    <property type="match status" value="1"/>
</dbReference>
<keyword evidence="5" id="KW-1185">Reference proteome</keyword>